<sequence>MGVRELKWLHEKVRLHLVKKNQDVAKRANKGRKRIVFEPDDWVWVLFRNEQIPTHRKTKLMPRNDGPFPVIERLNDNAYKVALPPKYQVHNTFNAMVPARLKFQNVARAEANIEKLADQVGAPPSPLGEPDLARPLSLLGVGPLAHYTSNNNRFNNDSVSEFIEDGHWNIPKVLRVAPLSQRLPLLSLSRYRHYRATFNSGDFAKTVWRCAAKYGGKQSNIARVKNLVILDTFKLLHTVFPYISWPLRWNKLCNVIEKCTQDTKVTAVQWTKPPHRWVKLNTDGSALSNPGSIGAGGVIRNHLGEIILAFSAPLGTGTNNQAEVEAAIFGIT</sequence>
<evidence type="ECO:0000313" key="2">
    <source>
        <dbReference type="EMBL" id="WMV30237.1"/>
    </source>
</evidence>
<dbReference type="Proteomes" id="UP001234989">
    <property type="component" value="Chromosome 5"/>
</dbReference>
<dbReference type="InterPro" id="IPR036397">
    <property type="entry name" value="RNaseH_sf"/>
</dbReference>
<dbReference type="InterPro" id="IPR002156">
    <property type="entry name" value="RNaseH_domain"/>
</dbReference>
<dbReference type="PANTHER" id="PTHR47074">
    <property type="entry name" value="BNAC02G40300D PROTEIN"/>
    <property type="match status" value="1"/>
</dbReference>
<protein>
    <recommendedName>
        <fullName evidence="1">RNase H type-1 domain-containing protein</fullName>
    </recommendedName>
</protein>
<dbReference type="GO" id="GO:0003676">
    <property type="term" value="F:nucleic acid binding"/>
    <property type="evidence" value="ECO:0007669"/>
    <property type="project" value="InterPro"/>
</dbReference>
<organism evidence="2 3">
    <name type="scientific">Solanum verrucosum</name>
    <dbReference type="NCBI Taxonomy" id="315347"/>
    <lineage>
        <taxon>Eukaryota</taxon>
        <taxon>Viridiplantae</taxon>
        <taxon>Streptophyta</taxon>
        <taxon>Embryophyta</taxon>
        <taxon>Tracheophyta</taxon>
        <taxon>Spermatophyta</taxon>
        <taxon>Magnoliopsida</taxon>
        <taxon>eudicotyledons</taxon>
        <taxon>Gunneridae</taxon>
        <taxon>Pentapetalae</taxon>
        <taxon>asterids</taxon>
        <taxon>lamiids</taxon>
        <taxon>Solanales</taxon>
        <taxon>Solanaceae</taxon>
        <taxon>Solanoideae</taxon>
        <taxon>Solaneae</taxon>
        <taxon>Solanum</taxon>
    </lineage>
</organism>
<dbReference type="InterPro" id="IPR044730">
    <property type="entry name" value="RNase_H-like_dom_plant"/>
</dbReference>
<evidence type="ECO:0000259" key="1">
    <source>
        <dbReference type="PROSITE" id="PS50879"/>
    </source>
</evidence>
<name>A0AAF0QTU9_SOLVR</name>
<reference evidence="2" key="1">
    <citation type="submission" date="2023-08" db="EMBL/GenBank/DDBJ databases">
        <title>A de novo genome assembly of Solanum verrucosum Schlechtendal, a Mexican diploid species geographically isolated from the other diploid A-genome species in potato relatives.</title>
        <authorList>
            <person name="Hosaka K."/>
        </authorList>
    </citation>
    <scope>NUCLEOTIDE SEQUENCE</scope>
    <source>
        <tissue evidence="2">Young leaves</tissue>
    </source>
</reference>
<dbReference type="InterPro" id="IPR052929">
    <property type="entry name" value="RNase_H-like_EbsB-rel"/>
</dbReference>
<gene>
    <name evidence="2" type="ORF">MTR67_023622</name>
</gene>
<dbReference type="EMBL" id="CP133616">
    <property type="protein sequence ID" value="WMV30237.1"/>
    <property type="molecule type" value="Genomic_DNA"/>
</dbReference>
<dbReference type="GO" id="GO:0004523">
    <property type="term" value="F:RNA-DNA hybrid ribonuclease activity"/>
    <property type="evidence" value="ECO:0007669"/>
    <property type="project" value="InterPro"/>
</dbReference>
<dbReference type="AlphaFoldDB" id="A0AAF0QTU9"/>
<dbReference type="SUPFAM" id="SSF53098">
    <property type="entry name" value="Ribonuclease H-like"/>
    <property type="match status" value="1"/>
</dbReference>
<dbReference type="InterPro" id="IPR056924">
    <property type="entry name" value="SH3_Tf2-1"/>
</dbReference>
<dbReference type="PROSITE" id="PS50879">
    <property type="entry name" value="RNASE_H_1"/>
    <property type="match status" value="1"/>
</dbReference>
<evidence type="ECO:0000313" key="3">
    <source>
        <dbReference type="Proteomes" id="UP001234989"/>
    </source>
</evidence>
<dbReference type="InterPro" id="IPR012337">
    <property type="entry name" value="RNaseH-like_sf"/>
</dbReference>
<dbReference type="Gene3D" id="3.30.420.10">
    <property type="entry name" value="Ribonuclease H-like superfamily/Ribonuclease H"/>
    <property type="match status" value="1"/>
</dbReference>
<dbReference type="Pfam" id="PF24626">
    <property type="entry name" value="SH3_Tf2-1"/>
    <property type="match status" value="1"/>
</dbReference>
<keyword evidence="3" id="KW-1185">Reference proteome</keyword>
<feature type="domain" description="RNase H type-1" evidence="1">
    <location>
        <begin position="274"/>
        <end position="332"/>
    </location>
</feature>
<proteinExistence type="predicted"/>
<dbReference type="PANTHER" id="PTHR47074:SF68">
    <property type="entry name" value="RNASE H TYPE-1 DOMAIN-CONTAINING PROTEIN"/>
    <property type="match status" value="1"/>
</dbReference>
<accession>A0AAF0QTU9</accession>
<dbReference type="CDD" id="cd06222">
    <property type="entry name" value="RNase_H_like"/>
    <property type="match status" value="1"/>
</dbReference>
<dbReference type="Pfam" id="PF13456">
    <property type="entry name" value="RVT_3"/>
    <property type="match status" value="1"/>
</dbReference>